<name>A0A124GNK1_PICGL</name>
<comment type="caution">
    <text evidence="1">The sequence shown here is derived from an EMBL/GenBank/DDBJ whole genome shotgun (WGS) entry which is preliminary data.</text>
</comment>
<sequence length="56" mass="6324">MLEWKLGFDFLSSVSMDRTTNCDVFNSTSWGLRGRLPSEGAPFLSLSGTMSIEYRE</sequence>
<organism evidence="1">
    <name type="scientific">Picea glauca</name>
    <name type="common">White spruce</name>
    <name type="synonym">Pinus glauca</name>
    <dbReference type="NCBI Taxonomy" id="3330"/>
    <lineage>
        <taxon>Eukaryota</taxon>
        <taxon>Viridiplantae</taxon>
        <taxon>Streptophyta</taxon>
        <taxon>Embryophyta</taxon>
        <taxon>Tracheophyta</taxon>
        <taxon>Spermatophyta</taxon>
        <taxon>Pinopsida</taxon>
        <taxon>Pinidae</taxon>
        <taxon>Conifers I</taxon>
        <taxon>Pinales</taxon>
        <taxon>Pinaceae</taxon>
        <taxon>Picea</taxon>
    </lineage>
</organism>
<protein>
    <submittedName>
        <fullName evidence="1">Uncharacterized protein</fullName>
    </submittedName>
</protein>
<gene>
    <name evidence="1" type="ORF">ABT39_MTgene4394</name>
</gene>
<proteinExistence type="predicted"/>
<keyword evidence="1" id="KW-0496">Mitochondrion</keyword>
<evidence type="ECO:0000313" key="1">
    <source>
        <dbReference type="EMBL" id="KUM49057.1"/>
    </source>
</evidence>
<accession>A0A124GNK1</accession>
<dbReference type="EMBL" id="LKAM01000004">
    <property type="protein sequence ID" value="KUM49057.1"/>
    <property type="molecule type" value="Genomic_DNA"/>
</dbReference>
<geneLocation type="mitochondrion" evidence="1"/>
<reference evidence="1" key="1">
    <citation type="journal article" date="2015" name="Genome Biol. Evol.">
        <title>Organellar Genomes of White Spruce (Picea glauca): Assembly and Annotation.</title>
        <authorList>
            <person name="Jackman S.D."/>
            <person name="Warren R.L."/>
            <person name="Gibb E.A."/>
            <person name="Vandervalk B.P."/>
            <person name="Mohamadi H."/>
            <person name="Chu J."/>
            <person name="Raymond A."/>
            <person name="Pleasance S."/>
            <person name="Coope R."/>
            <person name="Wildung M.R."/>
            <person name="Ritland C.E."/>
            <person name="Bousquet J."/>
            <person name="Jones S.J."/>
            <person name="Bohlmann J."/>
            <person name="Birol I."/>
        </authorList>
    </citation>
    <scope>NUCLEOTIDE SEQUENCE [LARGE SCALE GENOMIC DNA]</scope>
    <source>
        <tissue evidence="1">Flushing bud</tissue>
    </source>
</reference>
<dbReference type="AlphaFoldDB" id="A0A124GNK1"/>